<evidence type="ECO:0000313" key="3">
    <source>
        <dbReference type="Proteomes" id="UP001175271"/>
    </source>
</evidence>
<comment type="caution">
    <text evidence="2">The sequence shown here is derived from an EMBL/GenBank/DDBJ whole genome shotgun (WGS) entry which is preliminary data.</text>
</comment>
<protein>
    <submittedName>
        <fullName evidence="2">Uncharacterized protein</fullName>
    </submittedName>
</protein>
<feature type="region of interest" description="Disordered" evidence="1">
    <location>
        <begin position="123"/>
        <end position="152"/>
    </location>
</feature>
<proteinExistence type="predicted"/>
<dbReference type="EMBL" id="JAUCMV010000002">
    <property type="protein sequence ID" value="KAK0420229.1"/>
    <property type="molecule type" value="Genomic_DNA"/>
</dbReference>
<feature type="compositionally biased region" description="Basic and acidic residues" evidence="1">
    <location>
        <begin position="123"/>
        <end position="135"/>
    </location>
</feature>
<feature type="region of interest" description="Disordered" evidence="1">
    <location>
        <begin position="82"/>
        <end position="105"/>
    </location>
</feature>
<gene>
    <name evidence="2" type="ORF">QR680_014574</name>
</gene>
<evidence type="ECO:0000313" key="2">
    <source>
        <dbReference type="EMBL" id="KAK0420229.1"/>
    </source>
</evidence>
<name>A0AA39M4H2_9BILA</name>
<dbReference type="AlphaFoldDB" id="A0AA39M4H2"/>
<reference evidence="2" key="1">
    <citation type="submission" date="2023-06" db="EMBL/GenBank/DDBJ databases">
        <title>Genomic analysis of the entomopathogenic nematode Steinernema hermaphroditum.</title>
        <authorList>
            <person name="Schwarz E.M."/>
            <person name="Heppert J.K."/>
            <person name="Baniya A."/>
            <person name="Schwartz H.T."/>
            <person name="Tan C.-H."/>
            <person name="Antoshechkin I."/>
            <person name="Sternberg P.W."/>
            <person name="Goodrich-Blair H."/>
            <person name="Dillman A.R."/>
        </authorList>
    </citation>
    <scope>NUCLEOTIDE SEQUENCE</scope>
    <source>
        <strain evidence="2">PS9179</strain>
        <tissue evidence="2">Whole animal</tissue>
    </source>
</reference>
<accession>A0AA39M4H2</accession>
<sequence>MDTVTTNFCERVIDLLFSCQLEFEKKEPRRIACRYWEHTNWSRLAREYEKNLKMVKLLLRQKIDGKWDCLLTTFGREEITNNDDFLNESDDSDDSDEGEDEEIDYNEEVEEFLVRVRRDYDEEGPPRHELQRRDSEPEDDDMDADNLMPNELGDLAEPEEDAFPIAELMVDMLGELEDIYEDEQHLDEIENVRRNVFIVATESACPFEELSKKTTFVHTIAVIPSTRKSKLKGWKTFTAKHMDEKIVPLVKKRIISKPFFAVREYVSEEASFRAAEWFDEVCTRKRYTVYQKWLYEDAYNFEKGIRRDFQGRLIDMRYYAKYLEQSHEVGHTWALVHYKKEKKQQKREEMKKANQVKAA</sequence>
<feature type="compositionally biased region" description="Acidic residues" evidence="1">
    <location>
        <begin position="85"/>
        <end position="105"/>
    </location>
</feature>
<organism evidence="2 3">
    <name type="scientific">Steinernema hermaphroditum</name>
    <dbReference type="NCBI Taxonomy" id="289476"/>
    <lineage>
        <taxon>Eukaryota</taxon>
        <taxon>Metazoa</taxon>
        <taxon>Ecdysozoa</taxon>
        <taxon>Nematoda</taxon>
        <taxon>Chromadorea</taxon>
        <taxon>Rhabditida</taxon>
        <taxon>Tylenchina</taxon>
        <taxon>Panagrolaimomorpha</taxon>
        <taxon>Strongyloidoidea</taxon>
        <taxon>Steinernematidae</taxon>
        <taxon>Steinernema</taxon>
    </lineage>
</organism>
<keyword evidence="3" id="KW-1185">Reference proteome</keyword>
<evidence type="ECO:0000256" key="1">
    <source>
        <dbReference type="SAM" id="MobiDB-lite"/>
    </source>
</evidence>
<dbReference type="Proteomes" id="UP001175271">
    <property type="component" value="Unassembled WGS sequence"/>
</dbReference>